<dbReference type="SUPFAM" id="SSF52047">
    <property type="entry name" value="RNI-like"/>
    <property type="match status" value="1"/>
</dbReference>
<reference evidence="1" key="1">
    <citation type="submission" date="2018-10" db="EMBL/GenBank/DDBJ databases">
        <title>Hidden diversity of soil giant viruses.</title>
        <authorList>
            <person name="Schulz F."/>
            <person name="Alteio L."/>
            <person name="Goudeau D."/>
            <person name="Ryan E.M."/>
            <person name="Malmstrom R.R."/>
            <person name="Blanchard J."/>
            <person name="Woyke T."/>
        </authorList>
    </citation>
    <scope>NUCLEOTIDE SEQUENCE</scope>
    <source>
        <strain evidence="1">HAV1</strain>
    </source>
</reference>
<dbReference type="InterPro" id="IPR001611">
    <property type="entry name" value="Leu-rich_rpt"/>
</dbReference>
<evidence type="ECO:0000313" key="1">
    <source>
        <dbReference type="EMBL" id="AYV81579.1"/>
    </source>
</evidence>
<protein>
    <recommendedName>
        <fullName evidence="2">Leucine-rich repeat protein</fullName>
    </recommendedName>
</protein>
<feature type="non-terminal residue" evidence="1">
    <location>
        <position position="68"/>
    </location>
</feature>
<organism evidence="1">
    <name type="scientific">Harvfovirus sp</name>
    <dbReference type="NCBI Taxonomy" id="2487768"/>
    <lineage>
        <taxon>Viruses</taxon>
        <taxon>Varidnaviria</taxon>
        <taxon>Bamfordvirae</taxon>
        <taxon>Nucleocytoviricota</taxon>
        <taxon>Megaviricetes</taxon>
        <taxon>Imitervirales</taxon>
        <taxon>Mimiviridae</taxon>
        <taxon>Klosneuvirinae</taxon>
    </lineage>
</organism>
<sequence length="68" mass="7555">MTNLTLLDITNCSYVDDDSLRNFPNLSHLRIGWCGSIISDKGLSHVPKLRSLYVDGNKYVTGEGILTL</sequence>
<evidence type="ECO:0008006" key="2">
    <source>
        <dbReference type="Google" id="ProtNLM"/>
    </source>
</evidence>
<dbReference type="EMBL" id="MK072284">
    <property type="protein sequence ID" value="AYV81579.1"/>
    <property type="molecule type" value="Genomic_DNA"/>
</dbReference>
<gene>
    <name evidence="1" type="ORF">Harvfovirus42_9</name>
</gene>
<accession>A0A3G5A875</accession>
<proteinExistence type="predicted"/>
<dbReference type="Pfam" id="PF13516">
    <property type="entry name" value="LRR_6"/>
    <property type="match status" value="1"/>
</dbReference>
<dbReference type="Gene3D" id="3.80.10.10">
    <property type="entry name" value="Ribonuclease Inhibitor"/>
    <property type="match status" value="1"/>
</dbReference>
<dbReference type="InterPro" id="IPR032675">
    <property type="entry name" value="LRR_dom_sf"/>
</dbReference>
<name>A0A3G5A875_9VIRU</name>